<organism evidence="9 10">
    <name type="scientific">Anncaliia algerae PRA339</name>
    <dbReference type="NCBI Taxonomy" id="1288291"/>
    <lineage>
        <taxon>Eukaryota</taxon>
        <taxon>Fungi</taxon>
        <taxon>Fungi incertae sedis</taxon>
        <taxon>Microsporidia</taxon>
        <taxon>Tubulinosematoidea</taxon>
        <taxon>Tubulinosematidae</taxon>
        <taxon>Anncaliia</taxon>
    </lineage>
</organism>
<name>A0A059F3E4_9MICR</name>
<evidence type="ECO:0000256" key="3">
    <source>
        <dbReference type="ARBA" id="ARBA00022801"/>
    </source>
</evidence>
<feature type="transmembrane region" description="Helical" evidence="7">
    <location>
        <begin position="286"/>
        <end position="306"/>
    </location>
</feature>
<dbReference type="HOGENOM" id="CLU_683283_0_0_1"/>
<evidence type="ECO:0000313" key="10">
    <source>
        <dbReference type="Proteomes" id="UP000030655"/>
    </source>
</evidence>
<keyword evidence="4 6" id="KW-0862">Zinc</keyword>
<dbReference type="GO" id="GO:0004222">
    <property type="term" value="F:metalloendopeptidase activity"/>
    <property type="evidence" value="ECO:0007669"/>
    <property type="project" value="InterPro"/>
</dbReference>
<feature type="domain" description="Peptidase M48" evidence="8">
    <location>
        <begin position="265"/>
        <end position="407"/>
    </location>
</feature>
<dbReference type="GO" id="GO:0046872">
    <property type="term" value="F:metal ion binding"/>
    <property type="evidence" value="ECO:0007669"/>
    <property type="project" value="UniProtKB-KW"/>
</dbReference>
<dbReference type="GO" id="GO:0006508">
    <property type="term" value="P:proteolysis"/>
    <property type="evidence" value="ECO:0007669"/>
    <property type="project" value="UniProtKB-KW"/>
</dbReference>
<keyword evidence="7" id="KW-0472">Membrane</keyword>
<reference evidence="9 10" key="2">
    <citation type="submission" date="2014-03" db="EMBL/GenBank/DDBJ databases">
        <title>The Genome Sequence of Anncaliia algerae insect isolate PRA339.</title>
        <authorList>
            <consortium name="The Broad Institute Genome Sequencing Platform"/>
            <consortium name="The Broad Institute Genome Sequencing Center for Infectious Disease"/>
            <person name="Cuomo C."/>
            <person name="Becnel J."/>
            <person name="Sanscrainte N."/>
            <person name="Walker B."/>
            <person name="Young S.K."/>
            <person name="Zeng Q."/>
            <person name="Gargeya S."/>
            <person name="Fitzgerald M."/>
            <person name="Haas B."/>
            <person name="Abouelleil A."/>
            <person name="Alvarado L."/>
            <person name="Arachchi H.M."/>
            <person name="Berlin A.M."/>
            <person name="Chapman S.B."/>
            <person name="Dewar J."/>
            <person name="Goldberg J."/>
            <person name="Griggs A."/>
            <person name="Gujja S."/>
            <person name="Hansen M."/>
            <person name="Howarth C."/>
            <person name="Imamovic A."/>
            <person name="Larimer J."/>
            <person name="McCowan C."/>
            <person name="Murphy C."/>
            <person name="Neiman D."/>
            <person name="Pearson M."/>
            <person name="Priest M."/>
            <person name="Roberts A."/>
            <person name="Saif S."/>
            <person name="Shea T."/>
            <person name="Sisk P."/>
            <person name="Sykes S."/>
            <person name="Wortman J."/>
            <person name="Nusbaum C."/>
            <person name="Birren B."/>
        </authorList>
    </citation>
    <scope>NUCLEOTIDE SEQUENCE [LARGE SCALE GENOMIC DNA]</scope>
    <source>
        <strain evidence="9 10">PRA339</strain>
    </source>
</reference>
<feature type="transmembrane region" description="Helical" evidence="7">
    <location>
        <begin position="86"/>
        <end position="106"/>
    </location>
</feature>
<keyword evidence="1 6" id="KW-0645">Protease</keyword>
<evidence type="ECO:0000256" key="1">
    <source>
        <dbReference type="ARBA" id="ARBA00022670"/>
    </source>
</evidence>
<accession>A0A059F3E4</accession>
<gene>
    <name evidence="9" type="ORF">H312_00707</name>
</gene>
<evidence type="ECO:0000256" key="7">
    <source>
        <dbReference type="SAM" id="Phobius"/>
    </source>
</evidence>
<dbReference type="OrthoDB" id="10374073at2759"/>
<feature type="transmembrane region" description="Helical" evidence="7">
    <location>
        <begin position="326"/>
        <end position="346"/>
    </location>
</feature>
<dbReference type="InterPro" id="IPR001915">
    <property type="entry name" value="Peptidase_M48"/>
</dbReference>
<comment type="cofactor">
    <cofactor evidence="6">
        <name>Zn(2+)</name>
        <dbReference type="ChEBI" id="CHEBI:29105"/>
    </cofactor>
    <text evidence="6">Binds 1 zinc ion per subunit.</text>
</comment>
<keyword evidence="10" id="KW-1185">Reference proteome</keyword>
<dbReference type="Proteomes" id="UP000030655">
    <property type="component" value="Unassembled WGS sequence"/>
</dbReference>
<feature type="transmembrane region" description="Helical" evidence="7">
    <location>
        <begin position="152"/>
        <end position="169"/>
    </location>
</feature>
<reference evidence="10" key="1">
    <citation type="submission" date="2013-02" db="EMBL/GenBank/DDBJ databases">
        <authorList>
            <consortium name="The Broad Institute Genome Sequencing Platform"/>
            <person name="Cuomo C."/>
            <person name="Becnel J."/>
            <person name="Sanscrainte N."/>
            <person name="Walker B."/>
            <person name="Young S.K."/>
            <person name="Zeng Q."/>
            <person name="Gargeya S."/>
            <person name="Fitzgerald M."/>
            <person name="Haas B."/>
            <person name="Abouelleil A."/>
            <person name="Alvarado L."/>
            <person name="Arachchi H.M."/>
            <person name="Berlin A.M."/>
            <person name="Chapman S.B."/>
            <person name="Dewar J."/>
            <person name="Goldberg J."/>
            <person name="Griggs A."/>
            <person name="Gujja S."/>
            <person name="Hansen M."/>
            <person name="Howarth C."/>
            <person name="Imamovic A."/>
            <person name="Larimer J."/>
            <person name="McCowan C."/>
            <person name="Murphy C."/>
            <person name="Neiman D."/>
            <person name="Pearson M."/>
            <person name="Priest M."/>
            <person name="Roberts A."/>
            <person name="Saif S."/>
            <person name="Shea T."/>
            <person name="Sisk P."/>
            <person name="Sykes S."/>
            <person name="Wortman J."/>
            <person name="Nusbaum C."/>
            <person name="Birren B."/>
        </authorList>
    </citation>
    <scope>NUCLEOTIDE SEQUENCE [LARGE SCALE GENOMIC DNA]</scope>
    <source>
        <strain evidence="10">PRA339</strain>
    </source>
</reference>
<evidence type="ECO:0000256" key="5">
    <source>
        <dbReference type="ARBA" id="ARBA00023049"/>
    </source>
</evidence>
<evidence type="ECO:0000256" key="6">
    <source>
        <dbReference type="RuleBase" id="RU003983"/>
    </source>
</evidence>
<feature type="transmembrane region" description="Helical" evidence="7">
    <location>
        <begin position="181"/>
        <end position="199"/>
    </location>
</feature>
<keyword evidence="5 6" id="KW-0482">Metalloprotease</keyword>
<dbReference type="VEuPathDB" id="MicrosporidiaDB:H312_00707"/>
<proteinExistence type="inferred from homology"/>
<feature type="transmembrane region" description="Helical" evidence="7">
    <location>
        <begin position="12"/>
        <end position="33"/>
    </location>
</feature>
<keyword evidence="2" id="KW-0479">Metal-binding</keyword>
<evidence type="ECO:0000313" key="9">
    <source>
        <dbReference type="EMBL" id="KCZ81808.1"/>
    </source>
</evidence>
<dbReference type="EMBL" id="KK365136">
    <property type="protein sequence ID" value="KCZ81808.1"/>
    <property type="molecule type" value="Genomic_DNA"/>
</dbReference>
<keyword evidence="3 6" id="KW-0378">Hydrolase</keyword>
<evidence type="ECO:0000256" key="4">
    <source>
        <dbReference type="ARBA" id="ARBA00022833"/>
    </source>
</evidence>
<feature type="transmembrane region" description="Helical" evidence="7">
    <location>
        <begin position="126"/>
        <end position="146"/>
    </location>
</feature>
<protein>
    <recommendedName>
        <fullName evidence="8">Peptidase M48 domain-containing protein</fullName>
    </recommendedName>
</protein>
<comment type="similarity">
    <text evidence="6">Belongs to the peptidase M48 family.</text>
</comment>
<dbReference type="Pfam" id="PF01435">
    <property type="entry name" value="Peptidase_M48"/>
    <property type="match status" value="1"/>
</dbReference>
<sequence>MGKIENKKKLCLAIVLSLYLIYISLLIIDIVQLNGFWKKLRLFQNPFKKDNFIHSYVNFHIKYFSQNELRALENTQNIILLRITKVSIFILFDLMLYYKKTFLILIKLMQKLNRIYFFGEEATIGLYRLLSIASITHFLFSIYGIFHAHAHPALIVFVFTFLFLCKSFIIPKATVNLGKVFLINLVILIQIFMILYSMSKKTMLIDWNKYKNIPPFLTGKAYSKAINFFSKDKIFFIPSEVLKISNDLLFTHVRLVMLGDWSSFSKNELLGFISHEISHGDVFVRYFYLLITLLIKSSIFIIYFYICDLFSQKSVKSIKSHKRGVFLFFFNIYLLFTVIDVVDNIYSHSLEYKADKDAMHLSPGCKLIEGLVKLSRKGNKSFYAPFFHTLMHFSHPSYFSRVEALNRIRSINK</sequence>
<evidence type="ECO:0000256" key="2">
    <source>
        <dbReference type="ARBA" id="ARBA00022723"/>
    </source>
</evidence>
<keyword evidence="7" id="KW-1133">Transmembrane helix</keyword>
<keyword evidence="7" id="KW-0812">Transmembrane</keyword>
<dbReference type="AlphaFoldDB" id="A0A059F3E4"/>
<evidence type="ECO:0000259" key="8">
    <source>
        <dbReference type="Pfam" id="PF01435"/>
    </source>
</evidence>